<dbReference type="Pfam" id="PF02926">
    <property type="entry name" value="THUMP"/>
    <property type="match status" value="1"/>
</dbReference>
<protein>
    <submittedName>
        <fullName evidence="5">THUMP domain-containing protein 1</fullName>
    </submittedName>
</protein>
<evidence type="ECO:0000313" key="6">
    <source>
        <dbReference type="Proteomes" id="UP001249851"/>
    </source>
</evidence>
<dbReference type="EMBL" id="JARQWQ010000033">
    <property type="protein sequence ID" value="KAK2561440.1"/>
    <property type="molecule type" value="Genomic_DNA"/>
</dbReference>
<accession>A0AAD9V5G4</accession>
<keyword evidence="6" id="KW-1185">Reference proteome</keyword>
<reference evidence="5" key="1">
    <citation type="journal article" date="2023" name="G3 (Bethesda)">
        <title>Whole genome assembly and annotation of the endangered Caribbean coral Acropora cervicornis.</title>
        <authorList>
            <person name="Selwyn J.D."/>
            <person name="Vollmer S.V."/>
        </authorList>
    </citation>
    <scope>NUCLEOTIDE SEQUENCE</scope>
    <source>
        <strain evidence="5">K2</strain>
    </source>
</reference>
<dbReference type="SUPFAM" id="SSF143437">
    <property type="entry name" value="THUMP domain-like"/>
    <property type="match status" value="1"/>
</dbReference>
<dbReference type="CDD" id="cd11717">
    <property type="entry name" value="THUMP_THUMPD1_like"/>
    <property type="match status" value="1"/>
</dbReference>
<proteinExistence type="inferred from homology"/>
<organism evidence="5 6">
    <name type="scientific">Acropora cervicornis</name>
    <name type="common">Staghorn coral</name>
    <dbReference type="NCBI Taxonomy" id="6130"/>
    <lineage>
        <taxon>Eukaryota</taxon>
        <taxon>Metazoa</taxon>
        <taxon>Cnidaria</taxon>
        <taxon>Anthozoa</taxon>
        <taxon>Hexacorallia</taxon>
        <taxon>Scleractinia</taxon>
        <taxon>Astrocoeniina</taxon>
        <taxon>Acroporidae</taxon>
        <taxon>Acropora</taxon>
    </lineage>
</organism>
<feature type="domain" description="THUMP" evidence="4">
    <location>
        <begin position="163"/>
        <end position="272"/>
    </location>
</feature>
<reference evidence="5" key="2">
    <citation type="journal article" date="2023" name="Science">
        <title>Genomic signatures of disease resistance in endangered staghorn corals.</title>
        <authorList>
            <person name="Vollmer S.V."/>
            <person name="Selwyn J.D."/>
            <person name="Despard B.A."/>
            <person name="Roesel C.L."/>
        </authorList>
    </citation>
    <scope>NUCLEOTIDE SEQUENCE</scope>
    <source>
        <strain evidence="5">K2</strain>
    </source>
</reference>
<evidence type="ECO:0000256" key="2">
    <source>
        <dbReference type="PROSITE-ProRule" id="PRU00529"/>
    </source>
</evidence>
<dbReference type="PROSITE" id="PS51165">
    <property type="entry name" value="THUMP"/>
    <property type="match status" value="1"/>
</dbReference>
<comment type="caution">
    <text evidence="5">The sequence shown here is derived from an EMBL/GenBank/DDBJ whole genome shotgun (WGS) entry which is preliminary data.</text>
</comment>
<dbReference type="Proteomes" id="UP001249851">
    <property type="component" value="Unassembled WGS sequence"/>
</dbReference>
<dbReference type="AlphaFoldDB" id="A0AAD9V5G4"/>
<dbReference type="GO" id="GO:0003723">
    <property type="term" value="F:RNA binding"/>
    <property type="evidence" value="ECO:0007669"/>
    <property type="project" value="UniProtKB-UniRule"/>
</dbReference>
<evidence type="ECO:0000259" key="4">
    <source>
        <dbReference type="PROSITE" id="PS51165"/>
    </source>
</evidence>
<feature type="region of interest" description="Disordered" evidence="3">
    <location>
        <begin position="354"/>
        <end position="374"/>
    </location>
</feature>
<sequence>MIWDYRALEQIIGSAVLGRTRPKFKMADNPSGKRKRSKAFYVGQKKKKRGQEVLSPGMKGVLVTCNEKEKMCIKEACNVLNEYADIIYGPEHHSQEDSHASGGDGDSDDIEDALAKEVKELQSPCQERRFQTIISGANNLNFIKTNLPDSKDPADLVHFVLEDIMKTQCKKTRYCQRLLPISNSCHASMEEMKKLANHMFKKTFLAENVKPLKFSVMFKSRNNGTVQRDETIAMLASIVENSGKGHTVNLSKPDLAICVEIIKNVCCMSVVRDFFKLRKYNIHEINKEINNNLNGSSGTDNCKSKGKNTKIINNDNHVTKTEGNHTDAAQTLEGQTAQENEDVVSKHDETLSETVVVSDSGGQGTKVDAKDVAT</sequence>
<dbReference type="GO" id="GO:0006400">
    <property type="term" value="P:tRNA modification"/>
    <property type="evidence" value="ECO:0007669"/>
    <property type="project" value="InterPro"/>
</dbReference>
<name>A0AAD9V5G4_ACRCE</name>
<dbReference type="InterPro" id="IPR040183">
    <property type="entry name" value="THUMPD1-like"/>
</dbReference>
<dbReference type="Gene3D" id="3.30.2300.10">
    <property type="entry name" value="THUMP superfamily"/>
    <property type="match status" value="1"/>
</dbReference>
<keyword evidence="2" id="KW-0694">RNA-binding</keyword>
<dbReference type="InterPro" id="IPR004114">
    <property type="entry name" value="THUMP_dom"/>
</dbReference>
<comment type="similarity">
    <text evidence="1">Belongs to the THUMPD1 family.</text>
</comment>
<gene>
    <name evidence="5" type="ORF">P5673_015966</name>
</gene>
<evidence type="ECO:0000256" key="3">
    <source>
        <dbReference type="SAM" id="MobiDB-lite"/>
    </source>
</evidence>
<dbReference type="PANTHER" id="PTHR13452">
    <property type="entry name" value="THUMP DOMAIN CONTAINING PROTEIN 1-RELATED"/>
    <property type="match status" value="1"/>
</dbReference>
<feature type="region of interest" description="Disordered" evidence="3">
    <location>
        <begin position="292"/>
        <end position="322"/>
    </location>
</feature>
<dbReference type="FunFam" id="3.30.2300.10:FF:000001">
    <property type="entry name" value="THUMP domain-containing protein 1"/>
    <property type="match status" value="1"/>
</dbReference>
<evidence type="ECO:0000256" key="1">
    <source>
        <dbReference type="ARBA" id="ARBA00060731"/>
    </source>
</evidence>
<evidence type="ECO:0000313" key="5">
    <source>
        <dbReference type="EMBL" id="KAK2561440.1"/>
    </source>
</evidence>
<dbReference type="SMART" id="SM00981">
    <property type="entry name" value="THUMP"/>
    <property type="match status" value="1"/>
</dbReference>
<dbReference type="PANTHER" id="PTHR13452:SF10">
    <property type="entry name" value="THUMP DOMAIN-CONTAINING PROTEIN 1"/>
    <property type="match status" value="1"/>
</dbReference>